<feature type="transmembrane region" description="Helical" evidence="7">
    <location>
        <begin position="349"/>
        <end position="372"/>
    </location>
</feature>
<feature type="transmembrane region" description="Helical" evidence="7">
    <location>
        <begin position="93"/>
        <end position="114"/>
    </location>
</feature>
<evidence type="ECO:0000256" key="7">
    <source>
        <dbReference type="SAM" id="Phobius"/>
    </source>
</evidence>
<keyword evidence="6" id="KW-0769">Symport</keyword>
<keyword evidence="5 7" id="KW-0472">Membrane</keyword>
<comment type="subcellular location">
    <subcellularLocation>
        <location evidence="1">Membrane</location>
        <topology evidence="1">Multi-pass membrane protein</topology>
    </subcellularLocation>
</comment>
<keyword evidence="3 6" id="KW-0812">Transmembrane</keyword>
<feature type="transmembrane region" description="Helical" evidence="7">
    <location>
        <begin position="150"/>
        <end position="168"/>
    </location>
</feature>
<feature type="transmembrane region" description="Helical" evidence="7">
    <location>
        <begin position="12"/>
        <end position="32"/>
    </location>
</feature>
<dbReference type="CDD" id="cd10336">
    <property type="entry name" value="SLC6sbd_Tyt1-Like"/>
    <property type="match status" value="1"/>
</dbReference>
<dbReference type="GO" id="GO:0015293">
    <property type="term" value="F:symporter activity"/>
    <property type="evidence" value="ECO:0007669"/>
    <property type="project" value="UniProtKB-KW"/>
</dbReference>
<dbReference type="Proteomes" id="UP001300672">
    <property type="component" value="Chromosome"/>
</dbReference>
<dbReference type="InterPro" id="IPR047218">
    <property type="entry name" value="YocR/YhdH-like"/>
</dbReference>
<gene>
    <name evidence="8" type="ORF">QJT80_12070</name>
</gene>
<evidence type="ECO:0000256" key="2">
    <source>
        <dbReference type="ARBA" id="ARBA00022448"/>
    </source>
</evidence>
<dbReference type="Pfam" id="PF00209">
    <property type="entry name" value="SNF"/>
    <property type="match status" value="2"/>
</dbReference>
<feature type="transmembrane region" description="Helical" evidence="7">
    <location>
        <begin position="180"/>
        <end position="203"/>
    </location>
</feature>
<accession>A0AA95H4I3</accession>
<dbReference type="NCBIfam" id="NF037979">
    <property type="entry name" value="Na_transp"/>
    <property type="match status" value="1"/>
</dbReference>
<dbReference type="PROSITE" id="PS50267">
    <property type="entry name" value="NA_NEUROTRAN_SYMP_3"/>
    <property type="match status" value="1"/>
</dbReference>
<dbReference type="EMBL" id="CP124755">
    <property type="protein sequence ID" value="WGZ90230.1"/>
    <property type="molecule type" value="Genomic_DNA"/>
</dbReference>
<feature type="transmembrane region" description="Helical" evidence="7">
    <location>
        <begin position="392"/>
        <end position="414"/>
    </location>
</feature>
<evidence type="ECO:0000256" key="3">
    <source>
        <dbReference type="ARBA" id="ARBA00022692"/>
    </source>
</evidence>
<dbReference type="InterPro" id="IPR037272">
    <property type="entry name" value="SNS_sf"/>
</dbReference>
<dbReference type="KEGG" id="tdu:QJT80_12070"/>
<feature type="transmembrane region" description="Helical" evidence="7">
    <location>
        <begin position="259"/>
        <end position="281"/>
    </location>
</feature>
<keyword evidence="2 6" id="KW-0813">Transport</keyword>
<evidence type="ECO:0000256" key="5">
    <source>
        <dbReference type="ARBA" id="ARBA00023136"/>
    </source>
</evidence>
<dbReference type="AlphaFoldDB" id="A0AA95H4I3"/>
<protein>
    <recommendedName>
        <fullName evidence="6">Transporter</fullName>
    </recommendedName>
</protein>
<dbReference type="PANTHER" id="PTHR42948">
    <property type="entry name" value="TRANSPORTER"/>
    <property type="match status" value="1"/>
</dbReference>
<dbReference type="GO" id="GO:0016020">
    <property type="term" value="C:membrane"/>
    <property type="evidence" value="ECO:0007669"/>
    <property type="project" value="UniProtKB-SubCell"/>
</dbReference>
<dbReference type="SUPFAM" id="SSF161070">
    <property type="entry name" value="SNF-like"/>
    <property type="match status" value="1"/>
</dbReference>
<dbReference type="PROSITE" id="PS00610">
    <property type="entry name" value="NA_NEUROTRAN_SYMP_1"/>
    <property type="match status" value="1"/>
</dbReference>
<evidence type="ECO:0000256" key="4">
    <source>
        <dbReference type="ARBA" id="ARBA00022989"/>
    </source>
</evidence>
<comment type="similarity">
    <text evidence="6">Belongs to the sodium:neurotransmitter symporter (SNF) (TC 2.A.22) family.</text>
</comment>
<reference evidence="8" key="1">
    <citation type="journal article" date="2023" name="Int. J. Mol. Sci.">
        <title>Metagenomics Revealed a New Genus 'Candidatus Thiocaldithrix dubininis' gen. nov., sp. nov. and a New Species 'Candidatus Thiothrix putei' sp. nov. in the Family Thiotrichaceae, Some Members of Which Have Traits of Both Na+- and H+-Motive Energetics.</title>
        <authorList>
            <person name="Ravin N.V."/>
            <person name="Muntyan M.S."/>
            <person name="Smolyakov D.D."/>
            <person name="Rudenko T.S."/>
            <person name="Beletsky A.V."/>
            <person name="Mardanov A.V."/>
            <person name="Grabovich M.Y."/>
        </authorList>
    </citation>
    <scope>NUCLEOTIDE SEQUENCE</scope>
    <source>
        <strain evidence="8">GKL-01</strain>
    </source>
</reference>
<evidence type="ECO:0000256" key="1">
    <source>
        <dbReference type="ARBA" id="ARBA00004141"/>
    </source>
</evidence>
<organism evidence="8">
    <name type="scientific">Candidatus Thiocaldithrix dubininis</name>
    <dbReference type="NCBI Taxonomy" id="3080823"/>
    <lineage>
        <taxon>Bacteria</taxon>
        <taxon>Pseudomonadati</taxon>
        <taxon>Pseudomonadota</taxon>
        <taxon>Gammaproteobacteria</taxon>
        <taxon>Thiotrichales</taxon>
        <taxon>Thiotrichaceae</taxon>
        <taxon>Candidatus Thiocaldithrix</taxon>
    </lineage>
</organism>
<feature type="transmembrane region" description="Helical" evidence="7">
    <location>
        <begin position="435"/>
        <end position="454"/>
    </location>
</feature>
<name>A0AA95H4I3_9GAMM</name>
<evidence type="ECO:0000313" key="8">
    <source>
        <dbReference type="EMBL" id="WGZ90230.1"/>
    </source>
</evidence>
<dbReference type="InterPro" id="IPR000175">
    <property type="entry name" value="Na/ntran_symport"/>
</dbReference>
<reference evidence="8" key="2">
    <citation type="submission" date="2023-04" db="EMBL/GenBank/DDBJ databases">
        <authorList>
            <person name="Beletskiy A.V."/>
            <person name="Mardanov A.V."/>
            <person name="Ravin N.V."/>
        </authorList>
    </citation>
    <scope>NUCLEOTIDE SEQUENCE</scope>
    <source>
        <strain evidence="8">GKL-01</strain>
    </source>
</reference>
<dbReference type="PRINTS" id="PR00176">
    <property type="entry name" value="NANEUSMPORT"/>
</dbReference>
<feature type="transmembrane region" description="Helical" evidence="7">
    <location>
        <begin position="223"/>
        <end position="247"/>
    </location>
</feature>
<feature type="transmembrane region" description="Helical" evidence="7">
    <location>
        <begin position="293"/>
        <end position="324"/>
    </location>
</feature>
<keyword evidence="4 7" id="KW-1133">Transmembrane helix</keyword>
<sequence length="456" mass="49986">MTIKESTREQWSSRLIFILAATGSAVGLGNIWKFPYITGENGGGAFVLVYLLCISLIGIPIMMAEIMLGRRGRRNPVDTMRLLAAESQRSPRWAWLGWIGILAGILIMSFYSVIAGWTVDYVYEAAAGHFVGLTAETASAKFKGLLNEPWQLLFLHSLFSFMTAFVVARGVKAGLEKAVVILMPALFLLLTILVGYAATTGYFMQSLDFLFKADFSKLTANSILTALGHAFFTLSLGMGAIMMYGSYMPNNASIAKTTLIIALMDTLVALMAGMAMFPLVFANGLEVGSGPGLLFITLPIAFGEIFAGSFFGTLFFILVVFAAWTSSISLIEPGTAYLTENTRLKRSTAAYLISFIAWLLGVAVVLSFNTWSFSFPFAGTVKTDGLFDLLDILTSTFMLPLGGLAIAIFAGWVMRTEFAFQELNLPNKWFNNWYFTIRWISPALVILLFLHSLGVF</sequence>
<dbReference type="PANTHER" id="PTHR42948:SF1">
    <property type="entry name" value="TRANSPORTER"/>
    <property type="match status" value="1"/>
</dbReference>
<feature type="transmembrane region" description="Helical" evidence="7">
    <location>
        <begin position="44"/>
        <end position="64"/>
    </location>
</feature>
<proteinExistence type="inferred from homology"/>
<evidence type="ECO:0000256" key="6">
    <source>
        <dbReference type="RuleBase" id="RU003732"/>
    </source>
</evidence>